<gene>
    <name evidence="5" type="ORF">D4Z93_09615</name>
</gene>
<dbReference type="Proteomes" id="UP000266301">
    <property type="component" value="Chromosome"/>
</dbReference>
<dbReference type="RefSeq" id="WP_119973070.1">
    <property type="nucleotide sequence ID" value="NZ_CP032416.1"/>
</dbReference>
<dbReference type="AlphaFoldDB" id="A0A386H4U7"/>
<dbReference type="GO" id="GO:0004072">
    <property type="term" value="F:aspartate kinase activity"/>
    <property type="evidence" value="ECO:0007669"/>
    <property type="project" value="UniProtKB-EC"/>
</dbReference>
<reference evidence="5 6" key="1">
    <citation type="journal article" date="2019" name="Int. J. Syst. Evol. Microbiol.">
        <title>Clostridium fermenticellae sp. nov., isolated from the mud in a fermentation cellar for the production of the Chinese liquor, baijiu.</title>
        <authorList>
            <person name="Xu P.X."/>
            <person name="Chai L.J."/>
            <person name="Qiu T."/>
            <person name="Zhang X.J."/>
            <person name="Lu Z.M."/>
            <person name="Xiao C."/>
            <person name="Wang S.T."/>
            <person name="Shen C.H."/>
            <person name="Shi J.S."/>
            <person name="Xu Z.H."/>
        </authorList>
    </citation>
    <scope>NUCLEOTIDE SEQUENCE [LARGE SCALE GENOMIC DNA]</scope>
    <source>
        <strain evidence="5 6">JN500901</strain>
    </source>
</reference>
<protein>
    <submittedName>
        <fullName evidence="5">Aspartate kinase</fullName>
    </submittedName>
</protein>
<keyword evidence="6" id="KW-1185">Reference proteome</keyword>
<evidence type="ECO:0000259" key="4">
    <source>
        <dbReference type="Pfam" id="PF00696"/>
    </source>
</evidence>
<dbReference type="GO" id="GO:0005829">
    <property type="term" value="C:cytosol"/>
    <property type="evidence" value="ECO:0007669"/>
    <property type="project" value="TreeGrafter"/>
</dbReference>
<dbReference type="KEGG" id="cfer:D4Z93_09615"/>
<dbReference type="GO" id="GO:0009089">
    <property type="term" value="P:lysine biosynthetic process via diaminopimelate"/>
    <property type="evidence" value="ECO:0007669"/>
    <property type="project" value="TreeGrafter"/>
</dbReference>
<keyword evidence="5" id="KW-0418">Kinase</keyword>
<dbReference type="InterPro" id="IPR018042">
    <property type="entry name" value="Aspartate_kinase_CS"/>
</dbReference>
<dbReference type="GO" id="GO:0009090">
    <property type="term" value="P:homoserine biosynthetic process"/>
    <property type="evidence" value="ECO:0007669"/>
    <property type="project" value="TreeGrafter"/>
</dbReference>
<dbReference type="SUPFAM" id="SSF53633">
    <property type="entry name" value="Carbamate kinase-like"/>
    <property type="match status" value="1"/>
</dbReference>
<dbReference type="Gene3D" id="3.40.1160.10">
    <property type="entry name" value="Acetylglutamate kinase-like"/>
    <property type="match status" value="1"/>
</dbReference>
<dbReference type="InterPro" id="IPR001048">
    <property type="entry name" value="Asp/Glu/Uridylate_kinase"/>
</dbReference>
<sequence>MNKLIVTKFGGSSLSNDIQFKKVKDIILKDKNRQYIVVSAPGKAFEGDYKVTDLLYKCYSCTNNKDLFENYFNMIEKKYISICENLKIDIDIKKLLSEIRNNFFNGASKDYILSRGEYLNGLIFAKFINFKFIDPAEIIKFRENGTLDKNMTKILISKKLSHITEAIIPGFYGSTKDGSIKTFPRGGSDITGSIISSVMNASLYENWTDVSGVLLANPHIIDNPKVIKYMTYSEIKQLSHMGAEVLNEDSIAPVKKKGIPISIKNTNRPYDIGTIISDNLDNEDNENIIAGISAKRNYSIITLSKSYTSKNDLNIIFSIFDDYNINIEYLSFDYDSVSLIVPDLILNTCEGYFINGIKTRIDPTSICIKHDISLVGIVIRDVNKYNDILYTSLKNLSYQNIDIEIIIQSSSSYKSNIILGIKDFNSSRAIKSLYKSINNINSNSNINTKYKTVNINF</sequence>
<comment type="pathway">
    <text evidence="2">Amino-acid biosynthesis; L-methionine biosynthesis via de novo pathway.</text>
</comment>
<dbReference type="PROSITE" id="PS00324">
    <property type="entry name" value="ASPARTOKINASE"/>
    <property type="match status" value="1"/>
</dbReference>
<dbReference type="PANTHER" id="PTHR21499:SF67">
    <property type="entry name" value="ASPARTOKINASE 3"/>
    <property type="match status" value="1"/>
</dbReference>
<name>A0A386H4U7_9CLOT</name>
<accession>A0A386H4U7</accession>
<comment type="catalytic activity">
    <reaction evidence="3">
        <text>L-aspartate + ATP = 4-phospho-L-aspartate + ADP</text>
        <dbReference type="Rhea" id="RHEA:23776"/>
        <dbReference type="ChEBI" id="CHEBI:29991"/>
        <dbReference type="ChEBI" id="CHEBI:30616"/>
        <dbReference type="ChEBI" id="CHEBI:57535"/>
        <dbReference type="ChEBI" id="CHEBI:456216"/>
        <dbReference type="EC" id="2.7.2.4"/>
    </reaction>
</comment>
<organism evidence="5 6">
    <name type="scientific">Clostridium fermenticellae</name>
    <dbReference type="NCBI Taxonomy" id="2068654"/>
    <lineage>
        <taxon>Bacteria</taxon>
        <taxon>Bacillati</taxon>
        <taxon>Bacillota</taxon>
        <taxon>Clostridia</taxon>
        <taxon>Eubacteriales</taxon>
        <taxon>Clostridiaceae</taxon>
        <taxon>Clostridium</taxon>
    </lineage>
</organism>
<dbReference type="OrthoDB" id="9799110at2"/>
<dbReference type="InterPro" id="IPR045865">
    <property type="entry name" value="ACT-like_dom_sf"/>
</dbReference>
<dbReference type="Pfam" id="PF00696">
    <property type="entry name" value="AA_kinase"/>
    <property type="match status" value="1"/>
</dbReference>
<proteinExistence type="inferred from homology"/>
<dbReference type="Gene3D" id="3.30.2130.10">
    <property type="entry name" value="VC0802-like"/>
    <property type="match status" value="1"/>
</dbReference>
<evidence type="ECO:0000313" key="6">
    <source>
        <dbReference type="Proteomes" id="UP000266301"/>
    </source>
</evidence>
<dbReference type="PANTHER" id="PTHR21499">
    <property type="entry name" value="ASPARTATE KINASE"/>
    <property type="match status" value="1"/>
</dbReference>
<dbReference type="InterPro" id="IPR036393">
    <property type="entry name" value="AceGlu_kinase-like_sf"/>
</dbReference>
<evidence type="ECO:0000313" key="5">
    <source>
        <dbReference type="EMBL" id="AYD40771.1"/>
    </source>
</evidence>
<feature type="domain" description="Aspartate/glutamate/uridylate kinase" evidence="4">
    <location>
        <begin position="3"/>
        <end position="265"/>
    </location>
</feature>
<keyword evidence="5" id="KW-0808">Transferase</keyword>
<evidence type="ECO:0000256" key="1">
    <source>
        <dbReference type="ARBA" id="ARBA00010122"/>
    </source>
</evidence>
<evidence type="ECO:0000256" key="2">
    <source>
        <dbReference type="ARBA" id="ARBA00034478"/>
    </source>
</evidence>
<dbReference type="SUPFAM" id="SSF55021">
    <property type="entry name" value="ACT-like"/>
    <property type="match status" value="2"/>
</dbReference>
<comment type="similarity">
    <text evidence="1">Belongs to the aspartokinase family.</text>
</comment>
<evidence type="ECO:0000256" key="3">
    <source>
        <dbReference type="ARBA" id="ARBA00047872"/>
    </source>
</evidence>
<dbReference type="EMBL" id="CP032416">
    <property type="protein sequence ID" value="AYD40771.1"/>
    <property type="molecule type" value="Genomic_DNA"/>
</dbReference>